<protein>
    <submittedName>
        <fullName evidence="4">Methylmalonyl-CoA epimerase</fullName>
        <ecNumber evidence="4">5.1.99.1</ecNumber>
    </submittedName>
</protein>
<dbReference type="EC" id="5.1.99.1" evidence="4"/>
<dbReference type="InterPro" id="IPR017515">
    <property type="entry name" value="MeMalonyl-CoA_epimerase"/>
</dbReference>
<name>A0A832Z0H2_9CREN</name>
<keyword evidence="4" id="KW-0413">Isomerase</keyword>
<reference evidence="4" key="1">
    <citation type="journal article" date="2020" name="ISME J.">
        <title>Gammaproteobacteria mediating utilization of methyl-, sulfur- and petroleum organic compounds in deep ocean hydrothermal plumes.</title>
        <authorList>
            <person name="Zhou Z."/>
            <person name="Liu Y."/>
            <person name="Pan J."/>
            <person name="Cron B.R."/>
            <person name="Toner B.M."/>
            <person name="Anantharaman K."/>
            <person name="Breier J.A."/>
            <person name="Dick G.J."/>
            <person name="Li M."/>
        </authorList>
    </citation>
    <scope>NUCLEOTIDE SEQUENCE</scope>
    <source>
        <strain evidence="4">SZUA-1435</strain>
    </source>
</reference>
<dbReference type="GO" id="GO:0046872">
    <property type="term" value="F:metal ion binding"/>
    <property type="evidence" value="ECO:0007669"/>
    <property type="project" value="UniProtKB-KW"/>
</dbReference>
<comment type="similarity">
    <text evidence="1">Belongs to the methylmalonyl-CoA epimerase family.</text>
</comment>
<evidence type="ECO:0000313" key="5">
    <source>
        <dbReference type="Proteomes" id="UP000605805"/>
    </source>
</evidence>
<dbReference type="InterPro" id="IPR037523">
    <property type="entry name" value="VOC_core"/>
</dbReference>
<accession>A0A832Z0H2</accession>
<dbReference type="AlphaFoldDB" id="A0A832Z0H2"/>
<feature type="domain" description="VOC" evidence="3">
    <location>
        <begin position="5"/>
        <end position="134"/>
    </location>
</feature>
<dbReference type="CDD" id="cd07249">
    <property type="entry name" value="MMCE"/>
    <property type="match status" value="1"/>
</dbReference>
<evidence type="ECO:0000256" key="2">
    <source>
        <dbReference type="ARBA" id="ARBA00022723"/>
    </source>
</evidence>
<keyword evidence="2" id="KW-0479">Metal-binding</keyword>
<evidence type="ECO:0000313" key="4">
    <source>
        <dbReference type="EMBL" id="HIP57136.1"/>
    </source>
</evidence>
<dbReference type="InterPro" id="IPR051785">
    <property type="entry name" value="MMCE/EMCE_epimerase"/>
</dbReference>
<dbReference type="Pfam" id="PF13669">
    <property type="entry name" value="Glyoxalase_4"/>
    <property type="match status" value="1"/>
</dbReference>
<dbReference type="GO" id="GO:0046491">
    <property type="term" value="P:L-methylmalonyl-CoA metabolic process"/>
    <property type="evidence" value="ECO:0007669"/>
    <property type="project" value="TreeGrafter"/>
</dbReference>
<gene>
    <name evidence="4" type="primary">mce</name>
    <name evidence="4" type="ORF">EYH02_03590</name>
</gene>
<evidence type="ECO:0000256" key="1">
    <source>
        <dbReference type="ARBA" id="ARBA00009308"/>
    </source>
</evidence>
<proteinExistence type="inferred from homology"/>
<dbReference type="EMBL" id="DQTV01000066">
    <property type="protein sequence ID" value="HIP57136.1"/>
    <property type="molecule type" value="Genomic_DNA"/>
</dbReference>
<sequence>MRVLDVDHIAIAVRDLNKAIETFKSILGVEPLKVEEVPEEKVRIAMFKVGNIHIELLEATDPESSVAKFIEKRGEGLHHIAFRVENVDEVSKELRSKGFSVVYDQPRVVAGGKRIINFVHPKSAHGVLIEVVERRG</sequence>
<dbReference type="GO" id="GO:0004493">
    <property type="term" value="F:methylmalonyl-CoA epimerase activity"/>
    <property type="evidence" value="ECO:0007669"/>
    <property type="project" value="UniProtKB-EC"/>
</dbReference>
<dbReference type="Gene3D" id="3.10.180.10">
    <property type="entry name" value="2,3-Dihydroxybiphenyl 1,2-Dioxygenase, domain 1"/>
    <property type="match status" value="1"/>
</dbReference>
<comment type="caution">
    <text evidence="4">The sequence shown here is derived from an EMBL/GenBank/DDBJ whole genome shotgun (WGS) entry which is preliminary data.</text>
</comment>
<evidence type="ECO:0000259" key="3">
    <source>
        <dbReference type="PROSITE" id="PS51819"/>
    </source>
</evidence>
<dbReference type="PANTHER" id="PTHR43048">
    <property type="entry name" value="METHYLMALONYL-COA EPIMERASE"/>
    <property type="match status" value="1"/>
</dbReference>
<dbReference type="PANTHER" id="PTHR43048:SF3">
    <property type="entry name" value="METHYLMALONYL-COA EPIMERASE, MITOCHONDRIAL"/>
    <property type="match status" value="1"/>
</dbReference>
<dbReference type="SUPFAM" id="SSF54593">
    <property type="entry name" value="Glyoxalase/Bleomycin resistance protein/Dihydroxybiphenyl dioxygenase"/>
    <property type="match status" value="1"/>
</dbReference>
<dbReference type="NCBIfam" id="TIGR03081">
    <property type="entry name" value="metmalonyl_epim"/>
    <property type="match status" value="1"/>
</dbReference>
<dbReference type="InterPro" id="IPR029068">
    <property type="entry name" value="Glyas_Bleomycin-R_OHBP_Dase"/>
</dbReference>
<dbReference type="PROSITE" id="PS51819">
    <property type="entry name" value="VOC"/>
    <property type="match status" value="1"/>
</dbReference>
<organism evidence="4 5">
    <name type="scientific">Ignisphaera aggregans</name>
    <dbReference type="NCBI Taxonomy" id="334771"/>
    <lineage>
        <taxon>Archaea</taxon>
        <taxon>Thermoproteota</taxon>
        <taxon>Thermoprotei</taxon>
        <taxon>Desulfurococcales</taxon>
        <taxon>Desulfurococcaceae</taxon>
        <taxon>Ignisphaera</taxon>
    </lineage>
</organism>
<dbReference type="Proteomes" id="UP000605805">
    <property type="component" value="Unassembled WGS sequence"/>
</dbReference>